<sequence length="172" mass="18703">SPFQPDSNTCSFLFDTYRNTPSPTETTALSPSSSTASLPVAHFTQQEMTDMATAIVLAMQQVGNINPAPALAPPPAPPPSSKITTAKPRKYTGGADYLDFKHKVYLYITANSRSFTVDADKILFVLSYLKGGHAATWAENYVDLQTVAGMMTLTATFNDFMMEFAQAFDDPN</sequence>
<protein>
    <recommendedName>
        <fullName evidence="3">DUF4939 domain-containing protein</fullName>
    </recommendedName>
</protein>
<evidence type="ECO:0000313" key="2">
    <source>
        <dbReference type="Proteomes" id="UP000308199"/>
    </source>
</evidence>
<comment type="caution">
    <text evidence="1">The sequence shown here is derived from an EMBL/GenBank/DDBJ whole genome shotgun (WGS) entry which is preliminary data.</text>
</comment>
<dbReference type="EMBL" id="SGPK01000364">
    <property type="protein sequence ID" value="THH04226.1"/>
    <property type="molecule type" value="Genomic_DNA"/>
</dbReference>
<dbReference type="Proteomes" id="UP000308199">
    <property type="component" value="Unassembled WGS sequence"/>
</dbReference>
<organism evidence="1 2">
    <name type="scientific">Phellinidium pouzarii</name>
    <dbReference type="NCBI Taxonomy" id="167371"/>
    <lineage>
        <taxon>Eukaryota</taxon>
        <taxon>Fungi</taxon>
        <taxon>Dikarya</taxon>
        <taxon>Basidiomycota</taxon>
        <taxon>Agaricomycotina</taxon>
        <taxon>Agaricomycetes</taxon>
        <taxon>Hymenochaetales</taxon>
        <taxon>Hymenochaetaceae</taxon>
        <taxon>Phellinidium</taxon>
    </lineage>
</organism>
<dbReference type="AlphaFoldDB" id="A0A4S4KZ56"/>
<keyword evidence="2" id="KW-1185">Reference proteome</keyword>
<accession>A0A4S4KZ56</accession>
<gene>
    <name evidence="1" type="ORF">EW145_g5673</name>
</gene>
<evidence type="ECO:0008006" key="3">
    <source>
        <dbReference type="Google" id="ProtNLM"/>
    </source>
</evidence>
<name>A0A4S4KZ56_9AGAM</name>
<feature type="non-terminal residue" evidence="1">
    <location>
        <position position="1"/>
    </location>
</feature>
<dbReference type="OrthoDB" id="3263571at2759"/>
<proteinExistence type="predicted"/>
<reference evidence="1 2" key="1">
    <citation type="submission" date="2019-02" db="EMBL/GenBank/DDBJ databases">
        <title>Genome sequencing of the rare red list fungi Phellinidium pouzarii.</title>
        <authorList>
            <person name="Buettner E."/>
            <person name="Kellner H."/>
        </authorList>
    </citation>
    <scope>NUCLEOTIDE SEQUENCE [LARGE SCALE GENOMIC DNA]</scope>
    <source>
        <strain evidence="1 2">DSM 108285</strain>
    </source>
</reference>
<evidence type="ECO:0000313" key="1">
    <source>
        <dbReference type="EMBL" id="THH04226.1"/>
    </source>
</evidence>